<evidence type="ECO:0000313" key="1">
    <source>
        <dbReference type="EMBL" id="AOS62808.1"/>
    </source>
</evidence>
<name>A0AAC9HP18_9PSEU</name>
<organism evidence="1 2">
    <name type="scientific">Actinoalloteichus hymeniacidonis</name>
    <dbReference type="NCBI Taxonomy" id="340345"/>
    <lineage>
        <taxon>Bacteria</taxon>
        <taxon>Bacillati</taxon>
        <taxon>Actinomycetota</taxon>
        <taxon>Actinomycetes</taxon>
        <taxon>Pseudonocardiales</taxon>
        <taxon>Pseudonocardiaceae</taxon>
        <taxon>Actinoalloteichus</taxon>
    </lineage>
</organism>
<dbReference type="KEGG" id="ahm:TL08_09965"/>
<dbReference type="EMBL" id="CP014859">
    <property type="protein sequence ID" value="AOS62808.1"/>
    <property type="molecule type" value="Genomic_DNA"/>
</dbReference>
<reference evidence="2" key="1">
    <citation type="submission" date="2016-03" db="EMBL/GenBank/DDBJ databases">
        <title>Complete genome sequence of the type strain Actinoalloteichus hymeniacidonis DSM 45092.</title>
        <authorList>
            <person name="Schaffert L."/>
            <person name="Albersmeier A."/>
            <person name="Winkler A."/>
            <person name="Kalinowski J."/>
            <person name="Zotchev S."/>
            <person name="Ruckert C."/>
        </authorList>
    </citation>
    <scope>NUCLEOTIDE SEQUENCE [LARGE SCALE GENOMIC DNA]</scope>
    <source>
        <strain evidence="2">HPA177(T) (DSM 45092(T))</strain>
    </source>
</reference>
<dbReference type="SUPFAM" id="SSF53822">
    <property type="entry name" value="Periplasmic binding protein-like I"/>
    <property type="match status" value="1"/>
</dbReference>
<dbReference type="AlphaFoldDB" id="A0AAC9HP18"/>
<evidence type="ECO:0000313" key="2">
    <source>
        <dbReference type="Proteomes" id="UP000095210"/>
    </source>
</evidence>
<dbReference type="Gene3D" id="3.40.50.2300">
    <property type="match status" value="2"/>
</dbReference>
<proteinExistence type="predicted"/>
<accession>A0AAC9HP18</accession>
<dbReference type="Proteomes" id="UP000095210">
    <property type="component" value="Chromosome"/>
</dbReference>
<dbReference type="InterPro" id="IPR028082">
    <property type="entry name" value="Peripla_BP_I"/>
</dbReference>
<dbReference type="RefSeq" id="WP_069848328.1">
    <property type="nucleotide sequence ID" value="NZ_CP014859.1"/>
</dbReference>
<gene>
    <name evidence="1" type="ORF">TL08_09965</name>
</gene>
<sequence>MTETDRPGSPGRHAAAMPNFDGAAELLRLLKRLVTRPSTGEAPVKQQGRRGIPMLCLARDTAQSELLRALREELKTARPRRVPHAYHSFGDIDGQSVHQTALLLAALRSFALQLSTGANTRHGRIRFKRFQLVDWLLHQDFTETEDDLRTRLALRSRRRDWIERGEEPTSEVFGSRWGLLLRAVGALRIAVRLRGRIPGVGVEYRWLLRQPYLAPQDPGTFIGFAERLTRTLNGNEDEGQLQRLIVNAFLEDIRSAHRAFPHFLRAARRTSYTVLLLDDITPHNGGNRLLRLVNDVRNDTGAFDPLVIISGSVEIPPDSAELRALDFAGDQRIVRTADKAEEVYEHWLQKFAGHSRTRHHTAWYLPLRIPAASTDPQRDSMPPLSGKRLTLPSPPWWARRRYTRTIAVLLAAGLVSAGVLLTRDTVETWRVCGVLPGTRDASTLEVHGGECVGVSTGSHIFLQNDSPVIAQIEETIKDTNREMEQKRGGGRDFATVVYLVALDTTRSGEERDDLDSTHEGLMGIAARQHELINDESSPLIRVLVANAGEGMEYGVQVARMIGKLAAEDESLVGVAGLNDSRQATVDTIKELNGFELPMVAATLSAAEMPAASPLYRQVSPDNRREAEVAFEFATQQEIGGGSNLRIISSADDRNFYTVDLARQVATRFKDHFAIEGWIFGDDDDDGAPDPAYRYANAAHARDLGESSCGERLVFFAGGHDAFPNFLRGIKANCGDAMPVILGGDDISRHAANSQLRREIAVPFYYLTFAVGQESCDAEDSNEPSRSMGRLFSEICGSEDYDPALDGHAALAYDALDAFVIAVREIDTASGVPISPGMAHHQLGQIRGNAFNGTTGTIDFNGGQVPIDKQVAVMHTSGNDVVQAFPNP</sequence>
<protein>
    <submittedName>
        <fullName evidence="1">Uncharacterized protein</fullName>
    </submittedName>
</protein>
<keyword evidence="2" id="KW-1185">Reference proteome</keyword>